<keyword evidence="4" id="KW-1185">Reference proteome</keyword>
<dbReference type="Proteomes" id="UP001604336">
    <property type="component" value="Unassembled WGS sequence"/>
</dbReference>
<comment type="caution">
    <text evidence="3">The sequence shown here is derived from an EMBL/GenBank/DDBJ whole genome shotgun (WGS) entry which is preliminary data.</text>
</comment>
<proteinExistence type="predicted"/>
<evidence type="ECO:0000313" key="4">
    <source>
        <dbReference type="Proteomes" id="UP001604336"/>
    </source>
</evidence>
<feature type="domain" description="VQ" evidence="2">
    <location>
        <begin position="43"/>
        <end position="67"/>
    </location>
</feature>
<dbReference type="EMBL" id="JBFOLK010000001">
    <property type="protein sequence ID" value="KAL2539426.1"/>
    <property type="molecule type" value="Genomic_DNA"/>
</dbReference>
<dbReference type="InterPro" id="IPR008889">
    <property type="entry name" value="VQ"/>
</dbReference>
<feature type="compositionally biased region" description="Polar residues" evidence="1">
    <location>
        <begin position="65"/>
        <end position="85"/>
    </location>
</feature>
<dbReference type="PANTHER" id="PTHR33143:SF63">
    <property type="entry name" value="F16F4.1 PROTEIN"/>
    <property type="match status" value="1"/>
</dbReference>
<dbReference type="AlphaFoldDB" id="A0ABD1VPZ9"/>
<dbReference type="PANTHER" id="PTHR33143">
    <property type="entry name" value="F16F4.1 PROTEIN-RELATED"/>
    <property type="match status" value="1"/>
</dbReference>
<dbReference type="Pfam" id="PF05678">
    <property type="entry name" value="VQ"/>
    <property type="match status" value="1"/>
</dbReference>
<reference evidence="4" key="1">
    <citation type="submission" date="2024-07" db="EMBL/GenBank/DDBJ databases">
        <title>Two chromosome-level genome assemblies of Korean endemic species Abeliophyllum distichum and Forsythia ovata (Oleaceae).</title>
        <authorList>
            <person name="Jang H."/>
        </authorList>
    </citation>
    <scope>NUCLEOTIDE SEQUENCE [LARGE SCALE GENOMIC DNA]</scope>
</reference>
<protein>
    <submittedName>
        <fullName evidence="3">Vq domain-containing protein</fullName>
    </submittedName>
</protein>
<feature type="region of interest" description="Disordered" evidence="1">
    <location>
        <begin position="65"/>
        <end position="115"/>
    </location>
</feature>
<sequence>MSTSSALKIKKDSHFIKKSTESFNGVAATTSKPQPRQPVIIYTYSPKIIHTNPCDFMTLVQKLTGLSHSNDDQSPTPKPETSSDNSNEKPNNDNESPLDGAMDGNGNGNDSSNGQVYSNCFDPPIIYPSNYICFNTVGNTKDFLYSTAPFYNYID</sequence>
<evidence type="ECO:0000256" key="1">
    <source>
        <dbReference type="SAM" id="MobiDB-lite"/>
    </source>
</evidence>
<organism evidence="3 4">
    <name type="scientific">Abeliophyllum distichum</name>
    <dbReference type="NCBI Taxonomy" id="126358"/>
    <lineage>
        <taxon>Eukaryota</taxon>
        <taxon>Viridiplantae</taxon>
        <taxon>Streptophyta</taxon>
        <taxon>Embryophyta</taxon>
        <taxon>Tracheophyta</taxon>
        <taxon>Spermatophyta</taxon>
        <taxon>Magnoliopsida</taxon>
        <taxon>eudicotyledons</taxon>
        <taxon>Gunneridae</taxon>
        <taxon>Pentapetalae</taxon>
        <taxon>asterids</taxon>
        <taxon>lamiids</taxon>
        <taxon>Lamiales</taxon>
        <taxon>Oleaceae</taxon>
        <taxon>Forsythieae</taxon>
        <taxon>Abeliophyllum</taxon>
    </lineage>
</organism>
<evidence type="ECO:0000259" key="2">
    <source>
        <dbReference type="Pfam" id="PF05678"/>
    </source>
</evidence>
<name>A0ABD1VPZ9_9LAMI</name>
<dbReference type="InterPro" id="IPR039607">
    <property type="entry name" value="VQ_8/17/18/20/21/25"/>
</dbReference>
<gene>
    <name evidence="3" type="ORF">Adt_00404</name>
</gene>
<accession>A0ABD1VPZ9</accession>
<evidence type="ECO:0000313" key="3">
    <source>
        <dbReference type="EMBL" id="KAL2539426.1"/>
    </source>
</evidence>